<comment type="subcellular location">
    <subcellularLocation>
        <location evidence="1">Endoplasmic reticulum membrane</location>
        <topology evidence="1">Multi-pass membrane protein</topology>
    </subcellularLocation>
</comment>
<accession>A0A371DA29</accession>
<dbReference type="Proteomes" id="UP000256964">
    <property type="component" value="Unassembled WGS sequence"/>
</dbReference>
<evidence type="ECO:0000256" key="4">
    <source>
        <dbReference type="ARBA" id="ARBA00022989"/>
    </source>
</evidence>
<dbReference type="InterPro" id="IPR024512">
    <property type="entry name" value="Ser_palmitoyltrfase_ssu-like"/>
</dbReference>
<evidence type="ECO:0000256" key="1">
    <source>
        <dbReference type="ARBA" id="ARBA00004477"/>
    </source>
</evidence>
<keyword evidence="2 6" id="KW-0812">Transmembrane</keyword>
<evidence type="ECO:0000256" key="2">
    <source>
        <dbReference type="ARBA" id="ARBA00022692"/>
    </source>
</evidence>
<keyword evidence="5 6" id="KW-0472">Membrane</keyword>
<reference evidence="7 8" key="1">
    <citation type="journal article" date="2018" name="Biotechnol. Biofuels">
        <title>Integrative visual omics of the white-rot fungus Polyporus brumalis exposes the biotechnological potential of its oxidative enzymes for delignifying raw plant biomass.</title>
        <authorList>
            <person name="Miyauchi S."/>
            <person name="Rancon A."/>
            <person name="Drula E."/>
            <person name="Hage H."/>
            <person name="Chaduli D."/>
            <person name="Favel A."/>
            <person name="Grisel S."/>
            <person name="Henrissat B."/>
            <person name="Herpoel-Gimbert I."/>
            <person name="Ruiz-Duenas F.J."/>
            <person name="Chevret D."/>
            <person name="Hainaut M."/>
            <person name="Lin J."/>
            <person name="Wang M."/>
            <person name="Pangilinan J."/>
            <person name="Lipzen A."/>
            <person name="Lesage-Meessen L."/>
            <person name="Navarro D."/>
            <person name="Riley R."/>
            <person name="Grigoriev I.V."/>
            <person name="Zhou S."/>
            <person name="Raouche S."/>
            <person name="Rosso M.N."/>
        </authorList>
    </citation>
    <scope>NUCLEOTIDE SEQUENCE [LARGE SCALE GENOMIC DNA]</scope>
    <source>
        <strain evidence="7 8">BRFM 1820</strain>
    </source>
</reference>
<organism evidence="7 8">
    <name type="scientific">Lentinus brumalis</name>
    <dbReference type="NCBI Taxonomy" id="2498619"/>
    <lineage>
        <taxon>Eukaryota</taxon>
        <taxon>Fungi</taxon>
        <taxon>Dikarya</taxon>
        <taxon>Basidiomycota</taxon>
        <taxon>Agaricomycotina</taxon>
        <taxon>Agaricomycetes</taxon>
        <taxon>Polyporales</taxon>
        <taxon>Polyporaceae</taxon>
        <taxon>Lentinus</taxon>
    </lineage>
</organism>
<keyword evidence="8" id="KW-1185">Reference proteome</keyword>
<dbReference type="OrthoDB" id="202672at2759"/>
<dbReference type="AlphaFoldDB" id="A0A371DA29"/>
<evidence type="ECO:0000256" key="3">
    <source>
        <dbReference type="ARBA" id="ARBA00022824"/>
    </source>
</evidence>
<protein>
    <submittedName>
        <fullName evidence="7">Uncharacterized protein</fullName>
    </submittedName>
</protein>
<evidence type="ECO:0000256" key="6">
    <source>
        <dbReference type="SAM" id="Phobius"/>
    </source>
</evidence>
<dbReference type="STRING" id="139420.A0A371DA29"/>
<evidence type="ECO:0000313" key="7">
    <source>
        <dbReference type="EMBL" id="RDX49389.1"/>
    </source>
</evidence>
<keyword evidence="4 6" id="KW-1133">Transmembrane helix</keyword>
<dbReference type="EMBL" id="KZ857405">
    <property type="protein sequence ID" value="RDX49389.1"/>
    <property type="molecule type" value="Genomic_DNA"/>
</dbReference>
<dbReference type="Pfam" id="PF11779">
    <property type="entry name" value="SPT_ssu-like"/>
    <property type="match status" value="1"/>
</dbReference>
<evidence type="ECO:0000313" key="8">
    <source>
        <dbReference type="Proteomes" id="UP000256964"/>
    </source>
</evidence>
<gene>
    <name evidence="7" type="ORF">OH76DRAFT_1312440</name>
</gene>
<feature type="transmembrane region" description="Helical" evidence="6">
    <location>
        <begin position="56"/>
        <end position="77"/>
    </location>
</feature>
<keyword evidence="3" id="KW-0256">Endoplasmic reticulum</keyword>
<proteinExistence type="predicted"/>
<sequence>MSYAEWKREPTTMQVLFGLHLPYRPPRSFIGKFLWRRRVWVEVTFALSMLEPWEKFLVMVVMYLTLGLLLTAIYLYLPQHLAFLTARASYYLLGRD</sequence>
<name>A0A371DA29_9APHY</name>
<evidence type="ECO:0000256" key="5">
    <source>
        <dbReference type="ARBA" id="ARBA00023136"/>
    </source>
</evidence>
<feature type="non-terminal residue" evidence="7">
    <location>
        <position position="96"/>
    </location>
</feature>
<dbReference type="GO" id="GO:0005789">
    <property type="term" value="C:endoplasmic reticulum membrane"/>
    <property type="evidence" value="ECO:0007669"/>
    <property type="project" value="UniProtKB-SubCell"/>
</dbReference>